<accession>A0A8C3CBS9</accession>
<reference evidence="1" key="1">
    <citation type="submission" date="2018-09" db="EMBL/GenBank/DDBJ databases">
        <title>Common duck and Muscovy duck high density SNP chip.</title>
        <authorList>
            <person name="Vignal A."/>
            <person name="Thebault N."/>
            <person name="Warren W.C."/>
        </authorList>
    </citation>
    <scope>NUCLEOTIDE SEQUENCE [LARGE SCALE GENOMIC DNA]</scope>
</reference>
<proteinExistence type="predicted"/>
<reference evidence="1" key="3">
    <citation type="submission" date="2025-09" db="UniProtKB">
        <authorList>
            <consortium name="Ensembl"/>
        </authorList>
    </citation>
    <scope>IDENTIFICATION</scope>
</reference>
<dbReference type="AlphaFoldDB" id="A0A8C3CBS9"/>
<dbReference type="Ensembl" id="ENSCMMT00000019342.1">
    <property type="protein sequence ID" value="ENSCMMP00000017599.1"/>
    <property type="gene ID" value="ENSCMMG00000011186.1"/>
</dbReference>
<evidence type="ECO:0000313" key="1">
    <source>
        <dbReference type="Ensembl" id="ENSCMMP00000017599.1"/>
    </source>
</evidence>
<dbReference type="Proteomes" id="UP000694556">
    <property type="component" value="Chromosome 4"/>
</dbReference>
<organism evidence="1 2">
    <name type="scientific">Cairina moschata</name>
    <name type="common">Muscovy duck</name>
    <dbReference type="NCBI Taxonomy" id="8855"/>
    <lineage>
        <taxon>Eukaryota</taxon>
        <taxon>Metazoa</taxon>
        <taxon>Chordata</taxon>
        <taxon>Craniata</taxon>
        <taxon>Vertebrata</taxon>
        <taxon>Euteleostomi</taxon>
        <taxon>Archelosauria</taxon>
        <taxon>Archosauria</taxon>
        <taxon>Dinosauria</taxon>
        <taxon>Saurischia</taxon>
        <taxon>Theropoda</taxon>
        <taxon>Coelurosauria</taxon>
        <taxon>Aves</taxon>
        <taxon>Neognathae</taxon>
        <taxon>Galloanserae</taxon>
        <taxon>Anseriformes</taxon>
        <taxon>Anatidae</taxon>
        <taxon>Anatinae</taxon>
        <taxon>Cairina</taxon>
    </lineage>
</organism>
<evidence type="ECO:0000313" key="2">
    <source>
        <dbReference type="Proteomes" id="UP000694556"/>
    </source>
</evidence>
<name>A0A8C3CBS9_CAIMO</name>
<keyword evidence="2" id="KW-1185">Reference proteome</keyword>
<protein>
    <submittedName>
        <fullName evidence="1">Uncharacterized protein</fullName>
    </submittedName>
</protein>
<reference evidence="1" key="2">
    <citation type="submission" date="2025-08" db="UniProtKB">
        <authorList>
            <consortium name="Ensembl"/>
        </authorList>
    </citation>
    <scope>IDENTIFICATION</scope>
</reference>
<sequence>MTAPRILICTQCCISCLKPHLILKSPFLLQCEKSCPDYPESRQKQSTVKQKSKKYSTFLRFSTCKPLKKPLTLL</sequence>